<reference evidence="7" key="1">
    <citation type="submission" date="2016-06" db="EMBL/GenBank/DDBJ databases">
        <title>Parallel loss of symbiosis genes in relatives of nitrogen-fixing non-legume Parasponia.</title>
        <authorList>
            <person name="Van Velzen R."/>
            <person name="Holmer R."/>
            <person name="Bu F."/>
            <person name="Rutten L."/>
            <person name="Van Zeijl A."/>
            <person name="Liu W."/>
            <person name="Santuari L."/>
            <person name="Cao Q."/>
            <person name="Sharma T."/>
            <person name="Shen D."/>
            <person name="Roswanjaya Y."/>
            <person name="Wardhani T."/>
            <person name="Kalhor M.S."/>
            <person name="Jansen J."/>
            <person name="Van den Hoogen J."/>
            <person name="Gungor B."/>
            <person name="Hartog M."/>
            <person name="Hontelez J."/>
            <person name="Verver J."/>
            <person name="Yang W.-C."/>
            <person name="Schijlen E."/>
            <person name="Repin R."/>
            <person name="Schilthuizen M."/>
            <person name="Schranz E."/>
            <person name="Heidstra R."/>
            <person name="Miyata K."/>
            <person name="Fedorova E."/>
            <person name="Kohlen W."/>
            <person name="Bisseling T."/>
            <person name="Smit S."/>
            <person name="Geurts R."/>
        </authorList>
    </citation>
    <scope>NUCLEOTIDE SEQUENCE [LARGE SCALE GENOMIC DNA]</scope>
    <source>
        <strain evidence="7">cv. WU1-14</strain>
    </source>
</reference>
<dbReference type="InterPro" id="IPR001611">
    <property type="entry name" value="Leu-rich_rpt"/>
</dbReference>
<evidence type="ECO:0000313" key="7">
    <source>
        <dbReference type="Proteomes" id="UP000237105"/>
    </source>
</evidence>
<dbReference type="PANTHER" id="PTHR48060">
    <property type="entry name" value="DNA DAMAGE-REPAIR/TOLERATION PROTEIN DRT100"/>
    <property type="match status" value="1"/>
</dbReference>
<accession>A0A2P5C658</accession>
<evidence type="ECO:0000256" key="3">
    <source>
        <dbReference type="ARBA" id="ARBA00022737"/>
    </source>
</evidence>
<dbReference type="Pfam" id="PF00560">
    <property type="entry name" value="LRR_1"/>
    <property type="match status" value="3"/>
</dbReference>
<evidence type="ECO:0000256" key="1">
    <source>
        <dbReference type="ARBA" id="ARBA00022614"/>
    </source>
</evidence>
<dbReference type="AlphaFoldDB" id="A0A2P5C658"/>
<keyword evidence="7" id="KW-1185">Reference proteome</keyword>
<feature type="signal peptide" evidence="4">
    <location>
        <begin position="1"/>
        <end position="21"/>
    </location>
</feature>
<dbReference type="InterPro" id="IPR053211">
    <property type="entry name" value="DNA_repair-toleration"/>
</dbReference>
<dbReference type="PANTHER" id="PTHR48060:SF21">
    <property type="entry name" value="L DOMAIN-LIKE PROTEIN"/>
    <property type="match status" value="1"/>
</dbReference>
<name>A0A2P5C658_PARAD</name>
<evidence type="ECO:0000259" key="5">
    <source>
        <dbReference type="Pfam" id="PF08263"/>
    </source>
</evidence>
<evidence type="ECO:0000256" key="2">
    <source>
        <dbReference type="ARBA" id="ARBA00022729"/>
    </source>
</evidence>
<dbReference type="InterPro" id="IPR013210">
    <property type="entry name" value="LRR_N_plant-typ"/>
</dbReference>
<evidence type="ECO:0000313" key="6">
    <source>
        <dbReference type="EMBL" id="PON56491.1"/>
    </source>
</evidence>
<organism evidence="6 7">
    <name type="scientific">Parasponia andersonii</name>
    <name type="common">Sponia andersonii</name>
    <dbReference type="NCBI Taxonomy" id="3476"/>
    <lineage>
        <taxon>Eukaryota</taxon>
        <taxon>Viridiplantae</taxon>
        <taxon>Streptophyta</taxon>
        <taxon>Embryophyta</taxon>
        <taxon>Tracheophyta</taxon>
        <taxon>Spermatophyta</taxon>
        <taxon>Magnoliopsida</taxon>
        <taxon>eudicotyledons</taxon>
        <taxon>Gunneridae</taxon>
        <taxon>Pentapetalae</taxon>
        <taxon>rosids</taxon>
        <taxon>fabids</taxon>
        <taxon>Rosales</taxon>
        <taxon>Cannabaceae</taxon>
        <taxon>Parasponia</taxon>
    </lineage>
</organism>
<dbReference type="SUPFAM" id="SSF52058">
    <property type="entry name" value="L domain-like"/>
    <property type="match status" value="1"/>
</dbReference>
<dbReference type="Gene3D" id="3.80.10.10">
    <property type="entry name" value="Ribonuclease Inhibitor"/>
    <property type="match status" value="1"/>
</dbReference>
<dbReference type="InterPro" id="IPR032675">
    <property type="entry name" value="LRR_dom_sf"/>
</dbReference>
<evidence type="ECO:0000256" key="4">
    <source>
        <dbReference type="SAM" id="SignalP"/>
    </source>
</evidence>
<feature type="domain" description="Leucine-rich repeat-containing N-terminal plant-type" evidence="5">
    <location>
        <begin position="35"/>
        <end position="73"/>
    </location>
</feature>
<dbReference type="Pfam" id="PF08263">
    <property type="entry name" value="LRRNT_2"/>
    <property type="match status" value="1"/>
</dbReference>
<dbReference type="OrthoDB" id="1706439at2759"/>
<gene>
    <name evidence="6" type="ORF">PanWU01x14_180590</name>
</gene>
<comment type="caution">
    <text evidence="6">The sequence shown here is derived from an EMBL/GenBank/DDBJ whole genome shotgun (WGS) entry which is preliminary data.</text>
</comment>
<keyword evidence="3" id="KW-0677">Repeat</keyword>
<dbReference type="EMBL" id="JXTB01000170">
    <property type="protein sequence ID" value="PON56491.1"/>
    <property type="molecule type" value="Genomic_DNA"/>
</dbReference>
<protein>
    <submittedName>
        <fullName evidence="6">LRR domain containing protein</fullName>
    </submittedName>
</protein>
<feature type="chain" id="PRO_5015193608" evidence="4">
    <location>
        <begin position="22"/>
        <end position="210"/>
    </location>
</feature>
<dbReference type="FunFam" id="3.80.10.10:FF:000627">
    <property type="entry name" value="Probable leucine-rich repeat receptor-like protein kinase At2g33170"/>
    <property type="match status" value="1"/>
</dbReference>
<keyword evidence="1" id="KW-0433">Leucine-rich repeat</keyword>
<keyword evidence="2 4" id="KW-0732">Signal</keyword>
<sequence>MARTQFLLCVITFLVLLQVAGLCYSIAAAETNIHTDQSSLLALKSSVTYDPENTLANNWSNSTFVCNWAGVTCGLVHHNRLRVESLNLSFMGLVGTIPPHLGNLSFLVNFSARNNNFYGILPNELSRLSQLKYINFGSNDLTGKIPSWLGLLSKLAKLFLQSNRFSGSIPTSICNLTSLEIINLSENQLSGEYILTLTKSKFSENNISYV</sequence>
<dbReference type="STRING" id="3476.A0A2P5C658"/>
<proteinExistence type="predicted"/>
<dbReference type="Proteomes" id="UP000237105">
    <property type="component" value="Unassembled WGS sequence"/>
</dbReference>